<accession>A0A6J5MAJ0</accession>
<sequence length="329" mass="34916">MADGNLDTVYGKYYTRIRIGPYQRPKPFNRPEFASNLTILLPLPNELRDDTTVSYTNINLETVGDLINGNIGSGVGAALLRNSGNLIGGIGSLVGDAAAAAAGAAFGNPGEAIAGGVAGAIGSLFPAEQITSAIQQATGKAPNPNPSVAFQGPVLRDFSYTWAFYPKSAEESARIDRMIKLLKSRALPKNWVNNSAAILEYPDMCQLNFFPWDTGGTGTWGWSGNSIIRYKKCVMAGVNVNYNPFGTPAFFEGTQLPVTYQLTISFREIEYLLSEDWDNARTSGVLEDNAVDNLTGIINTNAAALGSSSQLADQVTTAAGEIAIGAATE</sequence>
<evidence type="ECO:0000313" key="1">
    <source>
        <dbReference type="EMBL" id="CAB4143192.1"/>
    </source>
</evidence>
<dbReference type="EMBL" id="LR796423">
    <property type="protein sequence ID" value="CAB4143192.1"/>
    <property type="molecule type" value="Genomic_DNA"/>
</dbReference>
<protein>
    <submittedName>
        <fullName evidence="1">Uncharacterized protein</fullName>
    </submittedName>
</protein>
<reference evidence="1" key="1">
    <citation type="submission" date="2020-04" db="EMBL/GenBank/DDBJ databases">
        <authorList>
            <person name="Chiriac C."/>
            <person name="Salcher M."/>
            <person name="Ghai R."/>
            <person name="Kavagutti S V."/>
        </authorList>
    </citation>
    <scope>NUCLEOTIDE SEQUENCE</scope>
</reference>
<name>A0A6J5MAJ0_9CAUD</name>
<organism evidence="1">
    <name type="scientific">uncultured Caudovirales phage</name>
    <dbReference type="NCBI Taxonomy" id="2100421"/>
    <lineage>
        <taxon>Viruses</taxon>
        <taxon>Duplodnaviria</taxon>
        <taxon>Heunggongvirae</taxon>
        <taxon>Uroviricota</taxon>
        <taxon>Caudoviricetes</taxon>
        <taxon>Peduoviridae</taxon>
        <taxon>Maltschvirus</taxon>
        <taxon>Maltschvirus maltsch</taxon>
    </lineage>
</organism>
<proteinExistence type="predicted"/>
<gene>
    <name evidence="1" type="ORF">UFOVP447_93</name>
</gene>